<proteinExistence type="predicted"/>
<evidence type="ECO:0000313" key="2">
    <source>
        <dbReference type="Proteomes" id="UP001296993"/>
    </source>
</evidence>
<evidence type="ECO:0000313" key="1">
    <source>
        <dbReference type="EMBL" id="MBP2385963.1"/>
    </source>
</evidence>
<dbReference type="EMBL" id="JAGIOF010000001">
    <property type="protein sequence ID" value="MBP2385963.1"/>
    <property type="molecule type" value="Genomic_DNA"/>
</dbReference>
<accession>A0ABS4XBW1</accession>
<keyword evidence="2" id="KW-1185">Reference proteome</keyword>
<gene>
    <name evidence="1" type="ORF">JOF47_001474</name>
</gene>
<dbReference type="Proteomes" id="UP001296993">
    <property type="component" value="Unassembled WGS sequence"/>
</dbReference>
<protein>
    <submittedName>
        <fullName evidence="1">Uncharacterized protein</fullName>
    </submittedName>
</protein>
<sequence length="130" mass="14150">MVIAERRYIEIEKSRGADAVHFDLADSLQVSGEYRLQNCSLGAEGFQRFKRPRQGTTTVFRKYVASLLGQGSCEVLQLPWQFSCPGAPCLMKSPSIARSVRPANGMLSGASVEKSCLNADSMAARPKHAG</sequence>
<organism evidence="1 2">
    <name type="scientific">Paeniglutamicibacter kerguelensis</name>
    <dbReference type="NCBI Taxonomy" id="254788"/>
    <lineage>
        <taxon>Bacteria</taxon>
        <taxon>Bacillati</taxon>
        <taxon>Actinomycetota</taxon>
        <taxon>Actinomycetes</taxon>
        <taxon>Micrococcales</taxon>
        <taxon>Micrococcaceae</taxon>
        <taxon>Paeniglutamicibacter</taxon>
    </lineage>
</organism>
<name>A0ABS4XBW1_9MICC</name>
<reference evidence="1 2" key="1">
    <citation type="submission" date="2021-03" db="EMBL/GenBank/DDBJ databases">
        <title>Sequencing the genomes of 1000 actinobacteria strains.</title>
        <authorList>
            <person name="Klenk H.-P."/>
        </authorList>
    </citation>
    <scope>NUCLEOTIDE SEQUENCE [LARGE SCALE GENOMIC DNA]</scope>
    <source>
        <strain evidence="1 2">DSM 15797</strain>
    </source>
</reference>
<comment type="caution">
    <text evidence="1">The sequence shown here is derived from an EMBL/GenBank/DDBJ whole genome shotgun (WGS) entry which is preliminary data.</text>
</comment>